<organism evidence="2 3">
    <name type="scientific">Hibiscus sabdariffa</name>
    <name type="common">roselle</name>
    <dbReference type="NCBI Taxonomy" id="183260"/>
    <lineage>
        <taxon>Eukaryota</taxon>
        <taxon>Viridiplantae</taxon>
        <taxon>Streptophyta</taxon>
        <taxon>Embryophyta</taxon>
        <taxon>Tracheophyta</taxon>
        <taxon>Spermatophyta</taxon>
        <taxon>Magnoliopsida</taxon>
        <taxon>eudicotyledons</taxon>
        <taxon>Gunneridae</taxon>
        <taxon>Pentapetalae</taxon>
        <taxon>rosids</taxon>
        <taxon>malvids</taxon>
        <taxon>Malvales</taxon>
        <taxon>Malvaceae</taxon>
        <taxon>Malvoideae</taxon>
        <taxon>Hibiscus</taxon>
    </lineage>
</organism>
<evidence type="ECO:0000259" key="1">
    <source>
        <dbReference type="Pfam" id="PF13456"/>
    </source>
</evidence>
<dbReference type="EMBL" id="JBBPBM010000002">
    <property type="protein sequence ID" value="KAK8596833.1"/>
    <property type="molecule type" value="Genomic_DNA"/>
</dbReference>
<dbReference type="PANTHER" id="PTHR47723">
    <property type="entry name" value="OS05G0353850 PROTEIN"/>
    <property type="match status" value="1"/>
</dbReference>
<dbReference type="InterPro" id="IPR012337">
    <property type="entry name" value="RNaseH-like_sf"/>
</dbReference>
<reference evidence="2 3" key="1">
    <citation type="journal article" date="2024" name="G3 (Bethesda)">
        <title>Genome assembly of Hibiscus sabdariffa L. provides insights into metabolisms of medicinal natural products.</title>
        <authorList>
            <person name="Kim T."/>
        </authorList>
    </citation>
    <scope>NUCLEOTIDE SEQUENCE [LARGE SCALE GENOMIC DNA]</scope>
    <source>
        <strain evidence="2">TK-2024</strain>
        <tissue evidence="2">Old leaves</tissue>
    </source>
</reference>
<dbReference type="Proteomes" id="UP001472677">
    <property type="component" value="Unassembled WGS sequence"/>
</dbReference>
<dbReference type="InterPro" id="IPR053151">
    <property type="entry name" value="RNase_H-like"/>
</dbReference>
<proteinExistence type="predicted"/>
<name>A0ABR2G8J3_9ROSI</name>
<dbReference type="SUPFAM" id="SSF53098">
    <property type="entry name" value="Ribonuclease H-like"/>
    <property type="match status" value="1"/>
</dbReference>
<dbReference type="InterPro" id="IPR044730">
    <property type="entry name" value="RNase_H-like_dom_plant"/>
</dbReference>
<dbReference type="CDD" id="cd06222">
    <property type="entry name" value="RNase_H_like"/>
    <property type="match status" value="1"/>
</dbReference>
<comment type="caution">
    <text evidence="2">The sequence shown here is derived from an EMBL/GenBank/DDBJ whole genome shotgun (WGS) entry which is preliminary data.</text>
</comment>
<dbReference type="Pfam" id="PF13456">
    <property type="entry name" value="RVT_3"/>
    <property type="match status" value="1"/>
</dbReference>
<feature type="domain" description="RNase H type-1" evidence="1">
    <location>
        <begin position="389"/>
        <end position="507"/>
    </location>
</feature>
<gene>
    <name evidence="2" type="ORF">V6N12_065312</name>
</gene>
<dbReference type="InterPro" id="IPR036397">
    <property type="entry name" value="RNaseH_sf"/>
</dbReference>
<keyword evidence="3" id="KW-1185">Reference proteome</keyword>
<evidence type="ECO:0000313" key="2">
    <source>
        <dbReference type="EMBL" id="KAK8596833.1"/>
    </source>
</evidence>
<dbReference type="Gene3D" id="3.30.420.10">
    <property type="entry name" value="Ribonuclease H-like superfamily/Ribonuclease H"/>
    <property type="match status" value="1"/>
</dbReference>
<dbReference type="PANTHER" id="PTHR47723:SF19">
    <property type="entry name" value="POLYNUCLEOTIDYL TRANSFERASE, RIBONUCLEASE H-LIKE SUPERFAMILY PROTEIN"/>
    <property type="match status" value="1"/>
</dbReference>
<sequence>MVDGLERPGYEIPVCSQQVQKKGRTWDDATTAEDTTMEVVEAVSLEKAGVVPGVRGAVKDLRSAAGPYFKDKLLGSTGGSKIGLSLGELDVEVPSRKRRATNVSPGAVRDTGCNMESGGTGSRFQLLTAELEEVKPVDPVSLGVGEKNARDKVLDKGVVVGVTSGSSVDGNVASGTSPSLPVQEGTGRGTNPLATGCGMAKGGSTGLVPISGESSGHKGGDQRNNGRVAALGKVVAIPTALGADSHTTIQISDASDGAGSKFNRRSLNMELISHDGGGRKGGILRWHQHISFLCRKEIVYGIPSGESFGHLEFRSVYRNVVRRMHYGRLFLARICLIGFGLHCLMFGCSIISNAALVPSSQILIRSHQIWPGIREKFWKGLAPDWVKVNVDASVYTVGNRVAVGGLIQDDSGGWLRGFYRFVGRCSVLLADLWAIYDGLNLAWDVGFRRVDVDSDNMEAVCIINRMSPTFGRSALVQSIWSLIQRDWLVKVSHVPREENVAADKLATLGRGYGKDGRVFVVPPGVVASIVGHDQRRWMEERSRGADVAVVESDAS</sequence>
<dbReference type="InterPro" id="IPR002156">
    <property type="entry name" value="RNaseH_domain"/>
</dbReference>
<evidence type="ECO:0000313" key="3">
    <source>
        <dbReference type="Proteomes" id="UP001472677"/>
    </source>
</evidence>
<protein>
    <recommendedName>
        <fullName evidence="1">RNase H type-1 domain-containing protein</fullName>
    </recommendedName>
</protein>
<accession>A0ABR2G8J3</accession>